<feature type="domain" description="STB6-like N-terminal" evidence="3">
    <location>
        <begin position="186"/>
        <end position="295"/>
    </location>
</feature>
<feature type="compositionally biased region" description="Low complexity" evidence="2">
    <location>
        <begin position="16"/>
        <end position="36"/>
    </location>
</feature>
<feature type="region of interest" description="Disordered" evidence="2">
    <location>
        <begin position="1"/>
        <end position="68"/>
    </location>
</feature>
<dbReference type="InterPro" id="IPR059025">
    <property type="entry name" value="STB6_N"/>
</dbReference>
<feature type="coiled-coil region" evidence="1">
    <location>
        <begin position="1014"/>
        <end position="1041"/>
    </location>
</feature>
<sequence>MVTSAPATSPGRTRFGSPTSPTTASPPLSTSPGSPARQRDVPPIANRGLGLRHLSASPSPASGSGKAVVLATRPSRTLLASQASPATPLAIKAAPTTSALATQPASTTSALTLQAAPPTSRPSPTASLASQSTSVTPSQSTTITHRRHVSDPTWDGSHPGGLLVPTDRPLDEFEAQWLPRLGRLRVDREVVLHGYALYGIRSWYLSRTHWALTIAAYTAKPTDVVSLSDEIGAEELRAATHMLAAETQAKPRNTAEGTLLVSVPTVHGQEVWPIPQGDVREAWPFIVLNTALRRLGCGGRAVMGNETPVAAVRRKFYESYRISVPGGALAQGNASRTASPPQSPVRTHSRSHSLAFEHQHKRSVNLTANDVSAASGPSSEDNHVVTPTPLEHDPLMLSSVELVKLIQGGLALWGFYGTKHEEIELDGRFCDETKAGVAMWRTAMGMEQEDSLKIEKETSGGCIDPRTLAVLLSSVTSARYQLGTLNVERLPKDPFHSVRRFLSAWRSYQTSMNPGKPAFPFLSVQAIRHLNSCYVGGRKSHASDAFKVHRLLISGVGSVASGVQSVVKGGATNDDNLPARKREQHIRYTGREEDSGVSMIVRSDGSATAPDVITSDLDAYVKGVLKSREKDWDIMGARRIAVLWSGRVAEIDGSRGHSRLRVFSRRSNQGVADEEDDTSLHLGTAAIGTIRGAATGAIKGITKGGLRVVGRRPLPYDTSDSESGKHALSPAQSYARRNVPTVVEPDDVDDHRSERTNSFSAAPPTPLVMGPVAPSPAVPSPSLAQQSMRFHNSDSDAGGGWDLGPDLNTRRRTVAAIAPVVPSKPATQSPERARRGALARTASDGADIITAPNGLHWTVANGRGSGKRIDESVDTESADAPLEPQGVVRGKVLRRSQSLQADRRVYRSRHVNDPTHLSIDVAMCEVVWELRRRERMLAKRADDMSVLERSAFAATQAIFDTARQRRERIEELEREVDRLRDQLSHASDAAVLQDRALKWANEKITYKKSGDVNTAELHWQLRQLENHYEAMRAERDARKAARDTRKARSWWWPWGS</sequence>
<dbReference type="PANTHER" id="PTHR31011">
    <property type="entry name" value="PROTEIN STB2-RELATED"/>
    <property type="match status" value="1"/>
</dbReference>
<feature type="compositionally biased region" description="Polar residues" evidence="2">
    <location>
        <begin position="1"/>
        <end position="11"/>
    </location>
</feature>
<comment type="caution">
    <text evidence="4">The sequence shown here is derived from an EMBL/GenBank/DDBJ whole genome shotgun (WGS) entry which is preliminary data.</text>
</comment>
<evidence type="ECO:0000313" key="4">
    <source>
        <dbReference type="EMBL" id="GMK54371.1"/>
    </source>
</evidence>
<gene>
    <name evidence="4" type="ORF">CspeluHIS016_0109570</name>
</gene>
<evidence type="ECO:0000256" key="2">
    <source>
        <dbReference type="SAM" id="MobiDB-lite"/>
    </source>
</evidence>
<feature type="region of interest" description="Disordered" evidence="2">
    <location>
        <begin position="111"/>
        <end position="166"/>
    </location>
</feature>
<feature type="compositionally biased region" description="Low complexity" evidence="2">
    <location>
        <begin position="111"/>
        <end position="143"/>
    </location>
</feature>
<feature type="region of interest" description="Disordered" evidence="2">
    <location>
        <begin position="328"/>
        <end position="354"/>
    </location>
</feature>
<keyword evidence="1" id="KW-0175">Coiled coil</keyword>
<dbReference type="Proteomes" id="UP001222932">
    <property type="component" value="Unassembled WGS sequence"/>
</dbReference>
<feature type="compositionally biased region" description="Low complexity" evidence="2">
    <location>
        <begin position="55"/>
        <end position="65"/>
    </location>
</feature>
<name>A0AAD3TNZ6_9TREE</name>
<dbReference type="AlphaFoldDB" id="A0AAD3TNZ6"/>
<organism evidence="4 5">
    <name type="scientific">Cutaneotrichosporon spelunceum</name>
    <dbReference type="NCBI Taxonomy" id="1672016"/>
    <lineage>
        <taxon>Eukaryota</taxon>
        <taxon>Fungi</taxon>
        <taxon>Dikarya</taxon>
        <taxon>Basidiomycota</taxon>
        <taxon>Agaricomycotina</taxon>
        <taxon>Tremellomycetes</taxon>
        <taxon>Trichosporonales</taxon>
        <taxon>Trichosporonaceae</taxon>
        <taxon>Cutaneotrichosporon</taxon>
    </lineage>
</organism>
<proteinExistence type="predicted"/>
<feature type="coiled-coil region" evidence="1">
    <location>
        <begin position="962"/>
        <end position="989"/>
    </location>
</feature>
<feature type="region of interest" description="Disordered" evidence="2">
    <location>
        <begin position="715"/>
        <end position="767"/>
    </location>
</feature>
<evidence type="ECO:0000256" key="1">
    <source>
        <dbReference type="SAM" id="Coils"/>
    </source>
</evidence>
<evidence type="ECO:0000259" key="3">
    <source>
        <dbReference type="Pfam" id="PF25995"/>
    </source>
</evidence>
<dbReference type="Pfam" id="PF25995">
    <property type="entry name" value="STB6_N"/>
    <property type="match status" value="1"/>
</dbReference>
<reference evidence="4" key="1">
    <citation type="journal article" date="2023" name="BMC Genomics">
        <title>Chromosome-level genome assemblies of Cutaneotrichosporon spp. (Trichosporonales, Basidiomycota) reveal imbalanced evolution between nucleotide sequences and chromosome synteny.</title>
        <authorList>
            <person name="Kobayashi Y."/>
            <person name="Kayamori A."/>
            <person name="Aoki K."/>
            <person name="Shiwa Y."/>
            <person name="Matsutani M."/>
            <person name="Fujita N."/>
            <person name="Sugita T."/>
            <person name="Iwasaki W."/>
            <person name="Tanaka N."/>
            <person name="Takashima M."/>
        </authorList>
    </citation>
    <scope>NUCLEOTIDE SEQUENCE</scope>
    <source>
        <strain evidence="4">HIS016</strain>
    </source>
</reference>
<feature type="compositionally biased region" description="Polar residues" evidence="2">
    <location>
        <begin position="332"/>
        <end position="346"/>
    </location>
</feature>
<dbReference type="InterPro" id="IPR038919">
    <property type="entry name" value="STB2/STB2"/>
</dbReference>
<protein>
    <recommendedName>
        <fullName evidence="3">STB6-like N-terminal domain-containing protein</fullName>
    </recommendedName>
</protein>
<dbReference type="GO" id="GO:0070822">
    <property type="term" value="C:Sin3-type complex"/>
    <property type="evidence" value="ECO:0007669"/>
    <property type="project" value="TreeGrafter"/>
</dbReference>
<reference evidence="4" key="2">
    <citation type="submission" date="2023-06" db="EMBL/GenBank/DDBJ databases">
        <authorList>
            <person name="Kobayashi Y."/>
            <person name="Kayamori A."/>
            <person name="Aoki K."/>
            <person name="Shiwa Y."/>
            <person name="Fujita N."/>
            <person name="Sugita T."/>
            <person name="Iwasaki W."/>
            <person name="Tanaka N."/>
            <person name="Takashima M."/>
        </authorList>
    </citation>
    <scope>NUCLEOTIDE SEQUENCE</scope>
    <source>
        <strain evidence="4">HIS016</strain>
    </source>
</reference>
<keyword evidence="5" id="KW-1185">Reference proteome</keyword>
<dbReference type="PANTHER" id="PTHR31011:SF2">
    <property type="entry name" value="PROTEIN STB2-RELATED"/>
    <property type="match status" value="1"/>
</dbReference>
<accession>A0AAD3TNZ6</accession>
<dbReference type="EMBL" id="BTCM01000001">
    <property type="protein sequence ID" value="GMK54371.1"/>
    <property type="molecule type" value="Genomic_DNA"/>
</dbReference>
<evidence type="ECO:0000313" key="5">
    <source>
        <dbReference type="Proteomes" id="UP001222932"/>
    </source>
</evidence>